<organism evidence="6 7">
    <name type="scientific">Mastigocoleus testarum BC008</name>
    <dbReference type="NCBI Taxonomy" id="371196"/>
    <lineage>
        <taxon>Bacteria</taxon>
        <taxon>Bacillati</taxon>
        <taxon>Cyanobacteriota</taxon>
        <taxon>Cyanophyceae</taxon>
        <taxon>Nostocales</taxon>
        <taxon>Hapalosiphonaceae</taxon>
        <taxon>Mastigocoleus</taxon>
    </lineage>
</organism>
<evidence type="ECO:0000256" key="4">
    <source>
        <dbReference type="ARBA" id="ARBA00015601"/>
    </source>
</evidence>
<evidence type="ECO:0000256" key="3">
    <source>
        <dbReference type="ARBA" id="ARBA00012510"/>
    </source>
</evidence>
<dbReference type="SUPFAM" id="SSF75011">
    <property type="entry name" value="3-carboxy-cis,cis-mucoante lactonizing enzyme"/>
    <property type="match status" value="1"/>
</dbReference>
<comment type="pathway">
    <text evidence="1">Organosulfur degradation.</text>
</comment>
<comment type="catalytic activity">
    <reaction evidence="5">
        <text>methanethiol + O2 + H2O = hydrogen sulfide + formaldehyde + H2O2 + H(+)</text>
        <dbReference type="Rhea" id="RHEA:11812"/>
        <dbReference type="ChEBI" id="CHEBI:15377"/>
        <dbReference type="ChEBI" id="CHEBI:15378"/>
        <dbReference type="ChEBI" id="CHEBI:15379"/>
        <dbReference type="ChEBI" id="CHEBI:16007"/>
        <dbReference type="ChEBI" id="CHEBI:16240"/>
        <dbReference type="ChEBI" id="CHEBI:16842"/>
        <dbReference type="ChEBI" id="CHEBI:29919"/>
        <dbReference type="EC" id="1.8.3.4"/>
    </reaction>
</comment>
<accession>A0A0V7ZGI2</accession>
<dbReference type="GO" id="GO:0008430">
    <property type="term" value="F:selenium binding"/>
    <property type="evidence" value="ECO:0007669"/>
    <property type="project" value="InterPro"/>
</dbReference>
<evidence type="ECO:0000313" key="6">
    <source>
        <dbReference type="EMBL" id="KST63657.1"/>
    </source>
</evidence>
<dbReference type="EMBL" id="LMTZ01000135">
    <property type="protein sequence ID" value="KST63657.1"/>
    <property type="molecule type" value="Genomic_DNA"/>
</dbReference>
<comment type="caution">
    <text evidence="6">The sequence shown here is derived from an EMBL/GenBank/DDBJ whole genome shotgun (WGS) entry which is preliminary data.</text>
</comment>
<comment type="similarity">
    <text evidence="2">Belongs to the selenium-binding protein family.</text>
</comment>
<dbReference type="EC" id="1.8.3.4" evidence="3"/>
<dbReference type="RefSeq" id="WP_027846806.1">
    <property type="nucleotide sequence ID" value="NZ_LMTZ01000135.1"/>
</dbReference>
<evidence type="ECO:0000256" key="5">
    <source>
        <dbReference type="ARBA" id="ARBA00047539"/>
    </source>
</evidence>
<dbReference type="AlphaFoldDB" id="A0A0V7ZGI2"/>
<gene>
    <name evidence="6" type="ORF">BC008_14445</name>
</gene>
<evidence type="ECO:0000313" key="7">
    <source>
        <dbReference type="Proteomes" id="UP000053372"/>
    </source>
</evidence>
<dbReference type="InterPro" id="IPR008826">
    <property type="entry name" value="Se-bd"/>
</dbReference>
<dbReference type="GO" id="GO:0018549">
    <property type="term" value="F:methanethiol oxidase activity"/>
    <property type="evidence" value="ECO:0007669"/>
    <property type="project" value="UniProtKB-EC"/>
</dbReference>
<dbReference type="Gene3D" id="2.130.10.10">
    <property type="entry name" value="YVTN repeat-like/Quinoprotein amine dehydrogenase"/>
    <property type="match status" value="1"/>
</dbReference>
<dbReference type="Proteomes" id="UP000053372">
    <property type="component" value="Unassembled WGS sequence"/>
</dbReference>
<evidence type="ECO:0000256" key="2">
    <source>
        <dbReference type="ARBA" id="ARBA00005606"/>
    </source>
</evidence>
<protein>
    <recommendedName>
        <fullName evidence="4">Methanethiol oxidase</fullName>
        <ecNumber evidence="3">1.8.3.4</ecNumber>
    </recommendedName>
</protein>
<dbReference type="PANTHER" id="PTHR23300">
    <property type="entry name" value="METHANETHIOL OXIDASE"/>
    <property type="match status" value="1"/>
</dbReference>
<name>A0A0V7ZGI2_9CYAN</name>
<dbReference type="PANTHER" id="PTHR23300:SF0">
    <property type="entry name" value="METHANETHIOL OXIDASE"/>
    <property type="match status" value="1"/>
</dbReference>
<dbReference type="OrthoDB" id="9768634at2"/>
<keyword evidence="7" id="KW-1185">Reference proteome</keyword>
<dbReference type="InterPro" id="IPR015943">
    <property type="entry name" value="WD40/YVTN_repeat-like_dom_sf"/>
</dbReference>
<evidence type="ECO:0000256" key="1">
    <source>
        <dbReference type="ARBA" id="ARBA00005177"/>
    </source>
</evidence>
<dbReference type="Pfam" id="PF05694">
    <property type="entry name" value="SBP56"/>
    <property type="match status" value="1"/>
</dbReference>
<proteinExistence type="inferred from homology"/>
<sequence length="452" mass="51020">MTKNSHCCGPGYASPKDAMEGEAEKILYTVAIYAETGIEEPDYLAVIDVDPLSPTYSQVIYRLSMPYIGDELHHFGWNACSSCYGDESKSRRFLVIPGIRSSRVYIIDTQKKRAPKIHKVIEPEEIIVKTNLSAPHTVHCLADGNIMISMLGNREGNGPGGFLLLDENFEIAGHWEQKTDTMRFNYDFWYQPSHNVMVSSEWGAPKTFYSGFDLKDVAAGKYGKQLHFWDWAKRQIIQTIDLGEEGMIPLEVRFHHNPLSTHGFVGAALSGNIWHWNKSNGYWDVAKIIDIPPVEIEGWEIPVPSLITDILLSMDDRFIYLSNWLHGDIRQYDISLPTQPKLTGQVWWGGLLKKGSTVKGRQSAAGPQMLQLSLDGKRLYVTDSLLSVWDNQFYGDLKQTGSTLLQIDCDTHKGGLQINKNFLVDFSQEPNGPSRAHEMRYPGGDCTSDIWI</sequence>
<reference evidence="6 7" key="1">
    <citation type="journal article" date="2015" name="Genome Announc.">
        <title>Draft Genome of the Euendolithic (true boring) Cyanobacterium Mastigocoleus testarum strain BC008.</title>
        <authorList>
            <person name="Guida B.S."/>
            <person name="Garcia-Pichel F."/>
        </authorList>
    </citation>
    <scope>NUCLEOTIDE SEQUENCE [LARGE SCALE GENOMIC DNA]</scope>
    <source>
        <strain evidence="6 7">BC008</strain>
    </source>
</reference>